<feature type="region of interest" description="Disordered" evidence="2">
    <location>
        <begin position="141"/>
        <end position="162"/>
    </location>
</feature>
<name>A0A6J2RK79_COTGO</name>
<dbReference type="Proteomes" id="UP000504630">
    <property type="component" value="Chromosome 17"/>
</dbReference>
<proteinExistence type="predicted"/>
<evidence type="ECO:0000259" key="3">
    <source>
        <dbReference type="PROSITE" id="PS50013"/>
    </source>
</evidence>
<dbReference type="SMART" id="SM00298">
    <property type="entry name" value="CHROMO"/>
    <property type="match status" value="1"/>
</dbReference>
<organism evidence="4 5">
    <name type="scientific">Cottoperca gobio</name>
    <name type="common">Frogmouth</name>
    <name type="synonym">Aphritis gobio</name>
    <dbReference type="NCBI Taxonomy" id="56716"/>
    <lineage>
        <taxon>Eukaryota</taxon>
        <taxon>Metazoa</taxon>
        <taxon>Chordata</taxon>
        <taxon>Craniata</taxon>
        <taxon>Vertebrata</taxon>
        <taxon>Euteleostomi</taxon>
        <taxon>Actinopterygii</taxon>
        <taxon>Neopterygii</taxon>
        <taxon>Teleostei</taxon>
        <taxon>Neoteleostei</taxon>
        <taxon>Acanthomorphata</taxon>
        <taxon>Eupercaria</taxon>
        <taxon>Perciformes</taxon>
        <taxon>Notothenioidei</taxon>
        <taxon>Bovichtidae</taxon>
        <taxon>Cottoperca</taxon>
    </lineage>
</organism>
<sequence length="307" mass="34610">MSQACGKSPAPSRRGRTVTGVTLTPLASTSCLQLPVTISWENQHHPLQALIDSGAAGNFLDLTLARVLHLPISRLDHPLSVTALDGRPLGQGLSPFECQFGFQPPLFPDQETDVGVPSAQSFVRRCRPVWRKARSTLQWSARQYQRHANRRRRPTPPLRPGQRVYLSTRDLPLRVESRKLAPRFVGPFKILRRINPVAYRLQLPRSMRVNPTFHVSRLRPVATSPLVPPAKPPLPPRIVDGGPAYSIHRLMDSRRVGRGLQYLVDWEGYGPEERSWVPSRHVLDPGLIEAFHQSHPDRPCGNVRRRS</sequence>
<feature type="compositionally biased region" description="Basic residues" evidence="2">
    <location>
        <begin position="144"/>
        <end position="154"/>
    </location>
</feature>
<dbReference type="PANTHER" id="PTHR46148:SF52">
    <property type="entry name" value="OS04G0603800 PROTEIN"/>
    <property type="match status" value="1"/>
</dbReference>
<comment type="subcellular location">
    <subcellularLocation>
        <location evidence="1">Nucleus</location>
    </subcellularLocation>
</comment>
<dbReference type="AlphaFoldDB" id="A0A6J2RK79"/>
<gene>
    <name evidence="5 6" type="primary">LOC115022804</name>
</gene>
<protein>
    <submittedName>
        <fullName evidence="5 6">Uncharacterized protein LOC115022804</fullName>
    </submittedName>
</protein>
<dbReference type="PROSITE" id="PS51257">
    <property type="entry name" value="PROKAR_LIPOPROTEIN"/>
    <property type="match status" value="1"/>
</dbReference>
<dbReference type="InterPro" id="IPR023780">
    <property type="entry name" value="Chromo_domain"/>
</dbReference>
<evidence type="ECO:0000256" key="2">
    <source>
        <dbReference type="SAM" id="MobiDB-lite"/>
    </source>
</evidence>
<dbReference type="GO" id="GO:0005634">
    <property type="term" value="C:nucleus"/>
    <property type="evidence" value="ECO:0007669"/>
    <property type="project" value="UniProtKB-SubCell"/>
</dbReference>
<dbReference type="CDD" id="cd00303">
    <property type="entry name" value="retropepsin_like"/>
    <property type="match status" value="1"/>
</dbReference>
<evidence type="ECO:0000313" key="5">
    <source>
        <dbReference type="RefSeq" id="XP_029309760.1"/>
    </source>
</evidence>
<dbReference type="Pfam" id="PF00385">
    <property type="entry name" value="Chromo"/>
    <property type="match status" value="1"/>
</dbReference>
<dbReference type="RefSeq" id="XP_029309761.1">
    <property type="nucleotide sequence ID" value="XM_029453901.1"/>
</dbReference>
<dbReference type="Pfam" id="PF24626">
    <property type="entry name" value="SH3_Tf2-1"/>
    <property type="match status" value="1"/>
</dbReference>
<evidence type="ECO:0000313" key="6">
    <source>
        <dbReference type="RefSeq" id="XP_029309761.1"/>
    </source>
</evidence>
<dbReference type="PANTHER" id="PTHR46148">
    <property type="entry name" value="CHROMO DOMAIN-CONTAINING PROTEIN"/>
    <property type="match status" value="1"/>
</dbReference>
<dbReference type="SUPFAM" id="SSF54160">
    <property type="entry name" value="Chromo domain-like"/>
    <property type="match status" value="1"/>
</dbReference>
<dbReference type="Gene3D" id="2.40.50.40">
    <property type="match status" value="1"/>
</dbReference>
<dbReference type="InterPro" id="IPR016197">
    <property type="entry name" value="Chromo-like_dom_sf"/>
</dbReference>
<dbReference type="RefSeq" id="XP_029309760.1">
    <property type="nucleotide sequence ID" value="XM_029453900.1"/>
</dbReference>
<dbReference type="KEGG" id="cgob:115022804"/>
<dbReference type="InterPro" id="IPR056924">
    <property type="entry name" value="SH3_Tf2-1"/>
</dbReference>
<accession>A0A6J2RK79</accession>
<dbReference type="OrthoDB" id="1430630at2759"/>
<evidence type="ECO:0000313" key="4">
    <source>
        <dbReference type="Proteomes" id="UP000504630"/>
    </source>
</evidence>
<reference evidence="5 6" key="1">
    <citation type="submission" date="2025-04" db="UniProtKB">
        <authorList>
            <consortium name="RefSeq"/>
        </authorList>
    </citation>
    <scope>IDENTIFICATION</scope>
</reference>
<dbReference type="GeneID" id="115022804"/>
<keyword evidence="4" id="KW-1185">Reference proteome</keyword>
<dbReference type="InterPro" id="IPR000953">
    <property type="entry name" value="Chromo/chromo_shadow_dom"/>
</dbReference>
<dbReference type="PROSITE" id="PS50013">
    <property type="entry name" value="CHROMO_2"/>
    <property type="match status" value="1"/>
</dbReference>
<feature type="domain" description="Chromo" evidence="3">
    <location>
        <begin position="245"/>
        <end position="295"/>
    </location>
</feature>
<evidence type="ECO:0000256" key="1">
    <source>
        <dbReference type="ARBA" id="ARBA00004123"/>
    </source>
</evidence>